<dbReference type="GeneID" id="63786509"/>
<keyword evidence="1 4" id="KW-0378">Hydrolase</keyword>
<comment type="similarity">
    <text evidence="2">Belongs to the AB hydrolase superfamily. Epoxide hydrolase family.</text>
</comment>
<dbReference type="InterPro" id="IPR000073">
    <property type="entry name" value="AB_hydrolase_1"/>
</dbReference>
<evidence type="ECO:0000256" key="2">
    <source>
        <dbReference type="ARBA" id="ARBA00038334"/>
    </source>
</evidence>
<dbReference type="OrthoDB" id="408373at2759"/>
<dbReference type="PRINTS" id="PR00412">
    <property type="entry name" value="EPOXHYDRLASE"/>
</dbReference>
<sequence length="325" mass="37019">MIDPKQFPFKSANLAGVQYGYVDLPAKGKQIDTCVLVHGWPDSWYGWRHQMLALSEAGYRCLCISQVGFGAGTENPTDLKQYTFKAVAGHLSALLTINKIRRAVFIGHDWGGMVAWRMYNYFPKQVSALMVISTPYYPPAKGAFVSLEGQAKALKQFAYQIYLASDQPAKDIKTRADFVKFFNAVYAPGKGMNTDFMRLAKMDSYPETSMVPQDEFAVMVDQYYKNGITPSTGWYKTRRLNYDDDVNDFKGIEPKVEVPTLFFATALDPVLKPELSIGMEKHIPRLTRKVIQTGHFGQVEKPDEVNREMLEFLKRLEFEKMRHSI</sequence>
<gene>
    <name evidence="4" type="ORF">BCR37DRAFT_382597</name>
</gene>
<dbReference type="Proteomes" id="UP000193685">
    <property type="component" value="Unassembled WGS sequence"/>
</dbReference>
<dbReference type="GO" id="GO:0016787">
    <property type="term" value="F:hydrolase activity"/>
    <property type="evidence" value="ECO:0007669"/>
    <property type="project" value="UniProtKB-KW"/>
</dbReference>
<dbReference type="SUPFAM" id="SSF53474">
    <property type="entry name" value="alpha/beta-Hydrolases"/>
    <property type="match status" value="1"/>
</dbReference>
<dbReference type="InterPro" id="IPR000639">
    <property type="entry name" value="Epox_hydrolase-like"/>
</dbReference>
<dbReference type="InterPro" id="IPR029058">
    <property type="entry name" value="AB_hydrolase_fold"/>
</dbReference>
<dbReference type="PANTHER" id="PTHR43329">
    <property type="entry name" value="EPOXIDE HYDROLASE"/>
    <property type="match status" value="1"/>
</dbReference>
<proteinExistence type="inferred from homology"/>
<evidence type="ECO:0000259" key="3">
    <source>
        <dbReference type="Pfam" id="PF00561"/>
    </source>
</evidence>
<comment type="caution">
    <text evidence="4">The sequence shown here is derived from an EMBL/GenBank/DDBJ whole genome shotgun (WGS) entry which is preliminary data.</text>
</comment>
<dbReference type="OMA" id="KFHYVEA"/>
<dbReference type="RefSeq" id="XP_040723093.1">
    <property type="nucleotide sequence ID" value="XM_040869910.1"/>
</dbReference>
<dbReference type="Gene3D" id="3.40.50.1820">
    <property type="entry name" value="alpha/beta hydrolase"/>
    <property type="match status" value="1"/>
</dbReference>
<keyword evidence="5" id="KW-1185">Reference proteome</keyword>
<evidence type="ECO:0000313" key="4">
    <source>
        <dbReference type="EMBL" id="ORY77708.1"/>
    </source>
</evidence>
<evidence type="ECO:0000313" key="5">
    <source>
        <dbReference type="Proteomes" id="UP000193685"/>
    </source>
</evidence>
<dbReference type="Pfam" id="PF00561">
    <property type="entry name" value="Abhydrolase_1"/>
    <property type="match status" value="1"/>
</dbReference>
<name>A0A1Y2F1G3_PROLT</name>
<reference evidence="4 5" key="1">
    <citation type="submission" date="2016-07" db="EMBL/GenBank/DDBJ databases">
        <title>Pervasive Adenine N6-methylation of Active Genes in Fungi.</title>
        <authorList>
            <consortium name="DOE Joint Genome Institute"/>
            <person name="Mondo S.J."/>
            <person name="Dannebaum R.O."/>
            <person name="Kuo R.C."/>
            <person name="Labutti K."/>
            <person name="Haridas S."/>
            <person name="Kuo A."/>
            <person name="Salamov A."/>
            <person name="Ahrendt S.R."/>
            <person name="Lipzen A."/>
            <person name="Sullivan W."/>
            <person name="Andreopoulos W.B."/>
            <person name="Clum A."/>
            <person name="Lindquist E."/>
            <person name="Daum C."/>
            <person name="Ramamoorthy G.K."/>
            <person name="Gryganskyi A."/>
            <person name="Culley D."/>
            <person name="Magnuson J.K."/>
            <person name="James T.Y."/>
            <person name="O'Malley M.A."/>
            <person name="Stajich J.E."/>
            <person name="Spatafora J.W."/>
            <person name="Visel A."/>
            <person name="Grigoriev I.V."/>
        </authorList>
    </citation>
    <scope>NUCLEOTIDE SEQUENCE [LARGE SCALE GENOMIC DNA]</scope>
    <source>
        <strain evidence="4 5">12-1054</strain>
    </source>
</reference>
<evidence type="ECO:0000256" key="1">
    <source>
        <dbReference type="ARBA" id="ARBA00022801"/>
    </source>
</evidence>
<dbReference type="STRING" id="56484.A0A1Y2F1G3"/>
<feature type="domain" description="AB hydrolase-1" evidence="3">
    <location>
        <begin position="35"/>
        <end position="302"/>
    </location>
</feature>
<organism evidence="4 5">
    <name type="scientific">Protomyces lactucae-debilis</name>
    <dbReference type="NCBI Taxonomy" id="2754530"/>
    <lineage>
        <taxon>Eukaryota</taxon>
        <taxon>Fungi</taxon>
        <taxon>Dikarya</taxon>
        <taxon>Ascomycota</taxon>
        <taxon>Taphrinomycotina</taxon>
        <taxon>Taphrinomycetes</taxon>
        <taxon>Taphrinales</taxon>
        <taxon>Protomycetaceae</taxon>
        <taxon>Protomyces</taxon>
    </lineage>
</organism>
<dbReference type="AlphaFoldDB" id="A0A1Y2F1G3"/>
<protein>
    <submittedName>
        <fullName evidence="4">Alpha/Beta hydrolase protein</fullName>
    </submittedName>
</protein>
<accession>A0A1Y2F1G3</accession>
<dbReference type="EMBL" id="MCFI01000019">
    <property type="protein sequence ID" value="ORY77708.1"/>
    <property type="molecule type" value="Genomic_DNA"/>
</dbReference>